<evidence type="ECO:0000313" key="1">
    <source>
        <dbReference type="EMBL" id="NEA21584.1"/>
    </source>
</evidence>
<gene>
    <name evidence="1" type="ORF">G3I70_03590</name>
    <name evidence="2" type="ORF">G3I70_08580</name>
</gene>
<dbReference type="EMBL" id="JAAGLI010000213">
    <property type="protein sequence ID" value="NEA22544.1"/>
    <property type="molecule type" value="Genomic_DNA"/>
</dbReference>
<accession>A0A6L9QBE7</accession>
<sequence>MTTPPTIRILWRRYGRHGGRWRADLPPGNGVDSGSIESTSRDTVERLAGIVADRYGYPIVREEPIHG</sequence>
<comment type="caution">
    <text evidence="1">The sequence shown here is derived from an EMBL/GenBank/DDBJ whole genome shotgun (WGS) entry which is preliminary data.</text>
</comment>
<dbReference type="RefSeq" id="WP_163053209.1">
    <property type="nucleotide sequence ID" value="NZ_JAAGLI010000093.1"/>
</dbReference>
<reference evidence="1 3" key="1">
    <citation type="submission" date="2020-01" db="EMBL/GenBank/DDBJ databases">
        <title>Insect and environment-associated Actinomycetes.</title>
        <authorList>
            <person name="Currrie C."/>
            <person name="Chevrette M."/>
            <person name="Carlson C."/>
            <person name="Stubbendieck R."/>
            <person name="Wendt-Pienkowski E."/>
        </authorList>
    </citation>
    <scope>NUCLEOTIDE SEQUENCE [LARGE SCALE GENOMIC DNA]</scope>
    <source>
        <strain evidence="1 3">SID10258</strain>
    </source>
</reference>
<protein>
    <submittedName>
        <fullName evidence="1">Uncharacterized protein</fullName>
    </submittedName>
</protein>
<organism evidence="1 3">
    <name type="scientific">Actinomadura bangladeshensis</name>
    <dbReference type="NCBI Taxonomy" id="453573"/>
    <lineage>
        <taxon>Bacteria</taxon>
        <taxon>Bacillati</taxon>
        <taxon>Actinomycetota</taxon>
        <taxon>Actinomycetes</taxon>
        <taxon>Streptosporangiales</taxon>
        <taxon>Thermomonosporaceae</taxon>
        <taxon>Actinomadura</taxon>
    </lineage>
</organism>
<dbReference type="EMBL" id="JAAGLI010000093">
    <property type="protein sequence ID" value="NEA21584.1"/>
    <property type="molecule type" value="Genomic_DNA"/>
</dbReference>
<dbReference type="AlphaFoldDB" id="A0A6L9QBE7"/>
<proteinExistence type="predicted"/>
<evidence type="ECO:0000313" key="3">
    <source>
        <dbReference type="Proteomes" id="UP000475532"/>
    </source>
</evidence>
<evidence type="ECO:0000313" key="2">
    <source>
        <dbReference type="EMBL" id="NEA22544.1"/>
    </source>
</evidence>
<dbReference type="Proteomes" id="UP000475532">
    <property type="component" value="Unassembled WGS sequence"/>
</dbReference>
<name>A0A6L9QBE7_9ACTN</name>